<proteinExistence type="predicted"/>
<accession>A0ABS7QRD4</accession>
<dbReference type="InterPro" id="IPR027417">
    <property type="entry name" value="P-loop_NTPase"/>
</dbReference>
<evidence type="ECO:0000256" key="1">
    <source>
        <dbReference type="SAM" id="MobiDB-lite"/>
    </source>
</evidence>
<dbReference type="Proteomes" id="UP001198565">
    <property type="component" value="Unassembled WGS sequence"/>
</dbReference>
<organism evidence="2 3">
    <name type="scientific">Streptantibioticus parmotrematis</name>
    <dbReference type="NCBI Taxonomy" id="2873249"/>
    <lineage>
        <taxon>Bacteria</taxon>
        <taxon>Bacillati</taxon>
        <taxon>Actinomycetota</taxon>
        <taxon>Actinomycetes</taxon>
        <taxon>Kitasatosporales</taxon>
        <taxon>Streptomycetaceae</taxon>
        <taxon>Streptantibioticus</taxon>
    </lineage>
</organism>
<feature type="region of interest" description="Disordered" evidence="1">
    <location>
        <begin position="407"/>
        <end position="427"/>
    </location>
</feature>
<feature type="region of interest" description="Disordered" evidence="1">
    <location>
        <begin position="489"/>
        <end position="516"/>
    </location>
</feature>
<reference evidence="2 3" key="1">
    <citation type="submission" date="2021-08" db="EMBL/GenBank/DDBJ databases">
        <title>Streptomyces sp. PTM05 isolated from lichen.</title>
        <authorList>
            <person name="Somphong A."/>
            <person name="Phongsopitanun W."/>
            <person name="Tanasupawat S."/>
        </authorList>
    </citation>
    <scope>NUCLEOTIDE SEQUENCE [LARGE SCALE GENOMIC DNA]</scope>
    <source>
        <strain evidence="2 3">Ptm05</strain>
    </source>
</reference>
<protein>
    <recommendedName>
        <fullName evidence="4">ATP-binding protein</fullName>
    </recommendedName>
</protein>
<evidence type="ECO:0008006" key="4">
    <source>
        <dbReference type="Google" id="ProtNLM"/>
    </source>
</evidence>
<comment type="caution">
    <text evidence="2">The sequence shown here is derived from an EMBL/GenBank/DDBJ whole genome shotgun (WGS) entry which is preliminary data.</text>
</comment>
<keyword evidence="3" id="KW-1185">Reference proteome</keyword>
<evidence type="ECO:0000313" key="3">
    <source>
        <dbReference type="Proteomes" id="UP001198565"/>
    </source>
</evidence>
<name>A0ABS7QRD4_9ACTN</name>
<dbReference type="SUPFAM" id="SSF52540">
    <property type="entry name" value="P-loop containing nucleoside triphosphate hydrolases"/>
    <property type="match status" value="1"/>
</dbReference>
<dbReference type="EMBL" id="JAINVZ010000007">
    <property type="protein sequence ID" value="MBY8885746.1"/>
    <property type="molecule type" value="Genomic_DNA"/>
</dbReference>
<evidence type="ECO:0000313" key="2">
    <source>
        <dbReference type="EMBL" id="MBY8885746.1"/>
    </source>
</evidence>
<sequence>MPDVPIRPLGLEAVETLVRDCWVRARQGTRRADRPLPVVVLLGRHGSGKTAALEHLAHRASTAPTAGHDFAAATLRPHEVAARLAFRLSLKAPHQRPLHFPRLTHGLVAVDPELRLDANNPEHAKHQLSKAMRSARKRAAGPAADALSEAVGLLNDIGVIPVPGAGLLASLLLRGIGPRLLSTVSRSGVEWYGEGSPAEPLAALVALNERSRSEDPADAERVDRLLCEAFLADLRAAHAGRQGLGRDRNCLVVLDNIDRGDGTRFLTLLLELREALIQAAPDGGCDPLLVVAASSTARAVPGPFDPGPAGLRISPGERASYDDWHDAVPASPADASWWWYAVRLPDLTAGQVSQLGAAIAPRLPEATPLVHRLTYGHPWSVLRTQRAAARLLERPDAQDRLRGILDSGPLVRDPGGAGGSPAPPTLGQEALRYLTQGMDAEQLAGLVTCAAARDMESAVNSGLLEGFSPRLRETLLEDTAERLWMVPPLSEDAGTRGGRGSGYLPADGPAAHPRRLPGSHVLQPWLRLLLTRELAAREEGGPHPDWDTAHQRMLAWHADRPGHELAVPHHTLALGRVDEVVTALRLSLGGLPTEAWLYELYAVTAAPMREPVVLTEPASHRADRLARDLAPEAYGKHRSLALLVTSLWLAVDPRNRLPSARPELNFTISASFRDLALHADANSAVLRSEAARYEARTT</sequence>
<gene>
    <name evidence="2" type="ORF">K7472_12915</name>
</gene>